<evidence type="ECO:0000313" key="2">
    <source>
        <dbReference type="Proteomes" id="UP000299102"/>
    </source>
</evidence>
<evidence type="ECO:0000313" key="1">
    <source>
        <dbReference type="EMBL" id="GBP82777.1"/>
    </source>
</evidence>
<dbReference type="EMBL" id="BGZK01001585">
    <property type="protein sequence ID" value="GBP82777.1"/>
    <property type="molecule type" value="Genomic_DNA"/>
</dbReference>
<dbReference type="Proteomes" id="UP000299102">
    <property type="component" value="Unassembled WGS sequence"/>
</dbReference>
<keyword evidence="2" id="KW-1185">Reference proteome</keyword>
<comment type="caution">
    <text evidence="1">The sequence shown here is derived from an EMBL/GenBank/DDBJ whole genome shotgun (WGS) entry which is preliminary data.</text>
</comment>
<reference evidence="1 2" key="1">
    <citation type="journal article" date="2019" name="Commun. Biol.">
        <title>The bagworm genome reveals a unique fibroin gene that provides high tensile strength.</title>
        <authorList>
            <person name="Kono N."/>
            <person name="Nakamura H."/>
            <person name="Ohtoshi R."/>
            <person name="Tomita M."/>
            <person name="Numata K."/>
            <person name="Arakawa K."/>
        </authorList>
    </citation>
    <scope>NUCLEOTIDE SEQUENCE [LARGE SCALE GENOMIC DNA]</scope>
</reference>
<proteinExistence type="predicted"/>
<organism evidence="1 2">
    <name type="scientific">Eumeta variegata</name>
    <name type="common">Bagworm moth</name>
    <name type="synonym">Eumeta japonica</name>
    <dbReference type="NCBI Taxonomy" id="151549"/>
    <lineage>
        <taxon>Eukaryota</taxon>
        <taxon>Metazoa</taxon>
        <taxon>Ecdysozoa</taxon>
        <taxon>Arthropoda</taxon>
        <taxon>Hexapoda</taxon>
        <taxon>Insecta</taxon>
        <taxon>Pterygota</taxon>
        <taxon>Neoptera</taxon>
        <taxon>Endopterygota</taxon>
        <taxon>Lepidoptera</taxon>
        <taxon>Glossata</taxon>
        <taxon>Ditrysia</taxon>
        <taxon>Tineoidea</taxon>
        <taxon>Psychidae</taxon>
        <taxon>Oiketicinae</taxon>
        <taxon>Eumeta</taxon>
    </lineage>
</organism>
<name>A0A4C1Z804_EUMVA</name>
<dbReference type="AlphaFoldDB" id="A0A4C1Z804"/>
<gene>
    <name evidence="1" type="ORF">EVAR_94935_1</name>
</gene>
<accession>A0A4C1Z804</accession>
<sequence length="124" mass="13912">MPMRLWASHVARITDYRWGKSFSIVNHELEGYNVQRPPSTSQGRDVDSDRILKSRPCAATVSIYGSRRGCGGVVHGSTLSPRVPIRRPRPHARPLGCHCECLLTLPWLDTPSSYAFLLNQISIQ</sequence>
<protein>
    <submittedName>
        <fullName evidence="1">Uncharacterized protein</fullName>
    </submittedName>
</protein>